<protein>
    <submittedName>
        <fullName evidence="5">Diguanylate cyclase (GGDEF)-like protein</fullName>
    </submittedName>
</protein>
<dbReference type="InterPro" id="IPR001633">
    <property type="entry name" value="EAL_dom"/>
</dbReference>
<dbReference type="PROSITE" id="PS50887">
    <property type="entry name" value="GGDEF"/>
    <property type="match status" value="1"/>
</dbReference>
<dbReference type="Gene3D" id="3.30.450.20">
    <property type="entry name" value="PAS domain"/>
    <property type="match status" value="1"/>
</dbReference>
<dbReference type="Pfam" id="PF00563">
    <property type="entry name" value="EAL"/>
    <property type="match status" value="1"/>
</dbReference>
<dbReference type="CDD" id="cd01948">
    <property type="entry name" value="EAL"/>
    <property type="match status" value="1"/>
</dbReference>
<evidence type="ECO:0000259" key="4">
    <source>
        <dbReference type="PROSITE" id="PS50887"/>
    </source>
</evidence>
<dbReference type="Proteomes" id="UP000238392">
    <property type="component" value="Unassembled WGS sequence"/>
</dbReference>
<organism evidence="5 6">
    <name type="scientific">Donghicola tyrosinivorans</name>
    <dbReference type="NCBI Taxonomy" id="1652492"/>
    <lineage>
        <taxon>Bacteria</taxon>
        <taxon>Pseudomonadati</taxon>
        <taxon>Pseudomonadota</taxon>
        <taxon>Alphaproteobacteria</taxon>
        <taxon>Rhodobacterales</taxon>
        <taxon>Roseobacteraceae</taxon>
        <taxon>Donghicola</taxon>
    </lineage>
</organism>
<dbReference type="InterPro" id="IPR052155">
    <property type="entry name" value="Biofilm_reg_signaling"/>
</dbReference>
<evidence type="ECO:0000313" key="6">
    <source>
        <dbReference type="Proteomes" id="UP000238392"/>
    </source>
</evidence>
<proteinExistence type="predicted"/>
<dbReference type="PANTHER" id="PTHR44757">
    <property type="entry name" value="DIGUANYLATE CYCLASE DGCP"/>
    <property type="match status" value="1"/>
</dbReference>
<keyword evidence="6" id="KW-1185">Reference proteome</keyword>
<accession>A0A2T0WNE7</accession>
<dbReference type="SUPFAM" id="SSF55785">
    <property type="entry name" value="PYP-like sensor domain (PAS domain)"/>
    <property type="match status" value="2"/>
</dbReference>
<dbReference type="CDD" id="cd01949">
    <property type="entry name" value="GGDEF"/>
    <property type="match status" value="1"/>
</dbReference>
<feature type="domain" description="GGDEF" evidence="4">
    <location>
        <begin position="465"/>
        <end position="597"/>
    </location>
</feature>
<dbReference type="Gene3D" id="3.20.20.450">
    <property type="entry name" value="EAL domain"/>
    <property type="match status" value="1"/>
</dbReference>
<dbReference type="PROSITE" id="PS50883">
    <property type="entry name" value="EAL"/>
    <property type="match status" value="1"/>
</dbReference>
<feature type="coiled-coil region" evidence="1">
    <location>
        <begin position="154"/>
        <end position="181"/>
    </location>
</feature>
<keyword evidence="1" id="KW-0175">Coiled coil</keyword>
<dbReference type="SMART" id="SM00267">
    <property type="entry name" value="GGDEF"/>
    <property type="match status" value="1"/>
</dbReference>
<dbReference type="InterPro" id="IPR029787">
    <property type="entry name" value="Nucleotide_cyclase"/>
</dbReference>
<comment type="caution">
    <text evidence="5">The sequence shown here is derived from an EMBL/GenBank/DDBJ whole genome shotgun (WGS) entry which is preliminary data.</text>
</comment>
<feature type="transmembrane region" description="Helical" evidence="2">
    <location>
        <begin position="39"/>
        <end position="57"/>
    </location>
</feature>
<evidence type="ECO:0000313" key="5">
    <source>
        <dbReference type="EMBL" id="PRY88231.1"/>
    </source>
</evidence>
<dbReference type="InterPro" id="IPR043128">
    <property type="entry name" value="Rev_trsase/Diguanyl_cyclase"/>
</dbReference>
<gene>
    <name evidence="5" type="ORF">CLV74_10835</name>
</gene>
<dbReference type="Pfam" id="PF00990">
    <property type="entry name" value="GGDEF"/>
    <property type="match status" value="1"/>
</dbReference>
<keyword evidence="2" id="KW-0812">Transmembrane</keyword>
<reference evidence="5 6" key="1">
    <citation type="submission" date="2018-03" db="EMBL/GenBank/DDBJ databases">
        <title>Genomic Encyclopedia of Archaeal and Bacterial Type Strains, Phase II (KMG-II): from individual species to whole genera.</title>
        <authorList>
            <person name="Goeker M."/>
        </authorList>
    </citation>
    <scope>NUCLEOTIDE SEQUENCE [LARGE SCALE GENOMIC DNA]</scope>
    <source>
        <strain evidence="5 6">DSM 100212</strain>
    </source>
</reference>
<evidence type="ECO:0000259" key="3">
    <source>
        <dbReference type="PROSITE" id="PS50883"/>
    </source>
</evidence>
<dbReference type="SMART" id="SM00052">
    <property type="entry name" value="EAL"/>
    <property type="match status" value="1"/>
</dbReference>
<dbReference type="InterPro" id="IPR035965">
    <property type="entry name" value="PAS-like_dom_sf"/>
</dbReference>
<evidence type="ECO:0000256" key="2">
    <source>
        <dbReference type="SAM" id="Phobius"/>
    </source>
</evidence>
<dbReference type="SUPFAM" id="SSF55073">
    <property type="entry name" value="Nucleotide cyclase"/>
    <property type="match status" value="1"/>
</dbReference>
<name>A0A2T0WNE7_9RHOB</name>
<dbReference type="Gene3D" id="3.30.70.270">
    <property type="match status" value="1"/>
</dbReference>
<dbReference type="NCBIfam" id="TIGR00254">
    <property type="entry name" value="GGDEF"/>
    <property type="match status" value="1"/>
</dbReference>
<dbReference type="InterPro" id="IPR000160">
    <property type="entry name" value="GGDEF_dom"/>
</dbReference>
<dbReference type="EMBL" id="PVTQ01000008">
    <property type="protein sequence ID" value="PRY88231.1"/>
    <property type="molecule type" value="Genomic_DNA"/>
</dbReference>
<feature type="domain" description="EAL" evidence="3">
    <location>
        <begin position="608"/>
        <end position="863"/>
    </location>
</feature>
<keyword evidence="2" id="KW-1133">Transmembrane helix</keyword>
<sequence length="874" mass="97464">MLVQNLVGISRLFLLYFTAVPLVCVVIDVQTNGLTPQTFGLVLASFFSLLFSVPQSFGAARQLLLEASLFGALVLVYFAFADWGLMAGLAQVMGMSFGYGCLRRSKARAMAVVGFILLAASPLQSPDIQPVHLVLYLIGYGNMVLLAEWTRTTINQQRRQMSDANDDLARVNQQLQRTRHLSRAYLEHTNAGVIIRDPDLRVLEFNKPATELFDFLGLELCVGSKSRVSDADPERFEVIVDQPDDSVPALKAVGNHKASITCPNGETRHFIFSVGCIEADEEVLWLSSWNDITETVLTEELMRKRQNELTALFDNQSVPAAVWRLGPEIELAYMNSAYMGLDGAVLTSDKAETLQGKCLEKVFRPNYVSVAKLNLKRILNALEAGTQSLVLPKQDHQNGRRYQVEFSLVTITADKNERFIVLNYVDVTVIEKTRAGLEKQLMVDDLTGVLSRRGINHHCETRGKEDQALFLIDLDQFKSVNDGYGHDVGDRLLASCGGVLSDLVDDHGVAGRLGGEEFVIIRPMSDWDEISSYAEKIRASIAALELETEDGSLSRSASIGVSAFKSDDSLSDALAQADVALVDSKRSGRDKVTLATPAYIRKCEEEGRFVTERDIYDALVNKEMYYAVQPIMNTKRNNISGFEALIRWERADGTTISPSTFSSRLYEAVKNPEFRELMLDLRLRTVRDLTYFDDRYISFNHHVEELNTAGASRILLDQFSSIRDVPGRIFVIELSEKALTERVDMGSVIRNLQDLRREGILIALDDFGIQASNLNRLAELPIDVIKLDKSLVQRVVSDNKTLEVVRSTAIMAGKLGIKTIAEGIETPAQGRMIHHMSSVEQQGFLHGRPMKTSDVFDNLIKIGYDLRSPLHLGY</sequence>
<evidence type="ECO:0000256" key="1">
    <source>
        <dbReference type="SAM" id="Coils"/>
    </source>
</evidence>
<dbReference type="PANTHER" id="PTHR44757:SF2">
    <property type="entry name" value="BIOFILM ARCHITECTURE MAINTENANCE PROTEIN MBAA"/>
    <property type="match status" value="1"/>
</dbReference>
<dbReference type="InterPro" id="IPR035919">
    <property type="entry name" value="EAL_sf"/>
</dbReference>
<feature type="transmembrane region" description="Helical" evidence="2">
    <location>
        <begin position="6"/>
        <end position="27"/>
    </location>
</feature>
<feature type="transmembrane region" description="Helical" evidence="2">
    <location>
        <begin position="69"/>
        <end position="95"/>
    </location>
</feature>
<dbReference type="AlphaFoldDB" id="A0A2T0WNE7"/>
<keyword evidence="2" id="KW-0472">Membrane</keyword>
<dbReference type="SUPFAM" id="SSF141868">
    <property type="entry name" value="EAL domain-like"/>
    <property type="match status" value="1"/>
</dbReference>